<keyword evidence="12 14" id="KW-0143">Chaperone</keyword>
<evidence type="ECO:0000256" key="14">
    <source>
        <dbReference type="HAMAP-Rule" id="MF_00286"/>
    </source>
</evidence>
<dbReference type="GO" id="GO:0006457">
    <property type="term" value="P:protein folding"/>
    <property type="evidence" value="ECO:0007669"/>
    <property type="project" value="InterPro"/>
</dbReference>
<evidence type="ECO:0000256" key="7">
    <source>
        <dbReference type="ARBA" id="ARBA00022982"/>
    </source>
</evidence>
<evidence type="ECO:0000256" key="3">
    <source>
        <dbReference type="ARBA" id="ARBA00022448"/>
    </source>
</evidence>
<dbReference type="RefSeq" id="WP_121875448.1">
    <property type="nucleotide sequence ID" value="NZ_REFJ01000001.1"/>
</dbReference>
<feature type="topological domain" description="Periplasmic" evidence="14">
    <location>
        <begin position="27"/>
        <end position="44"/>
    </location>
</feature>
<evidence type="ECO:0000256" key="11">
    <source>
        <dbReference type="ARBA" id="ARBA00023157"/>
    </source>
</evidence>
<dbReference type="InterPro" id="IPR050183">
    <property type="entry name" value="DsbB"/>
</dbReference>
<evidence type="ECO:0000313" key="16">
    <source>
        <dbReference type="EMBL" id="RMA82099.1"/>
    </source>
</evidence>
<evidence type="ECO:0000256" key="8">
    <source>
        <dbReference type="ARBA" id="ARBA00022989"/>
    </source>
</evidence>
<evidence type="ECO:0000256" key="6">
    <source>
        <dbReference type="ARBA" id="ARBA00022692"/>
    </source>
</evidence>
<evidence type="ECO:0000256" key="12">
    <source>
        <dbReference type="ARBA" id="ARBA00023186"/>
    </source>
</evidence>
<keyword evidence="4 14" id="KW-1003">Cell membrane</keyword>
<evidence type="ECO:0000256" key="5">
    <source>
        <dbReference type="ARBA" id="ARBA00022519"/>
    </source>
</evidence>
<dbReference type="EMBL" id="REFJ01000001">
    <property type="protein sequence ID" value="RMA82099.1"/>
    <property type="molecule type" value="Genomic_DNA"/>
</dbReference>
<keyword evidence="3 14" id="KW-0813">Transport</keyword>
<comment type="similarity">
    <text evidence="2 14">Belongs to the DsbB family.</text>
</comment>
<proteinExistence type="inferred from homology"/>
<evidence type="ECO:0000256" key="15">
    <source>
        <dbReference type="SAM" id="Phobius"/>
    </source>
</evidence>
<dbReference type="OrthoDB" id="3711263at2"/>
<dbReference type="InterPro" id="IPR023380">
    <property type="entry name" value="DsbB-like_sf"/>
</dbReference>
<evidence type="ECO:0000256" key="13">
    <source>
        <dbReference type="ARBA" id="ARBA00023284"/>
    </source>
</evidence>
<comment type="function">
    <text evidence="14">Required for disulfide bond formation in some periplasmic proteins. Acts by oxidizing the DsbA protein.</text>
</comment>
<gene>
    <name evidence="14" type="primary">dsbB</name>
    <name evidence="16" type="ORF">DFR27_0046</name>
</gene>
<keyword evidence="13 14" id="KW-0676">Redox-active center</keyword>
<reference evidence="16 17" key="1">
    <citation type="submission" date="2018-10" db="EMBL/GenBank/DDBJ databases">
        <title>Genomic Encyclopedia of Type Strains, Phase IV (KMG-IV): sequencing the most valuable type-strain genomes for metagenomic binning, comparative biology and taxonomic classification.</title>
        <authorList>
            <person name="Goeker M."/>
        </authorList>
    </citation>
    <scope>NUCLEOTIDE SEQUENCE [LARGE SCALE GENOMIC DNA]</scope>
    <source>
        <strain evidence="16 17">DSM 25080</strain>
    </source>
</reference>
<keyword evidence="5" id="KW-0997">Cell inner membrane</keyword>
<evidence type="ECO:0000256" key="2">
    <source>
        <dbReference type="ARBA" id="ARBA00008823"/>
    </source>
</evidence>
<feature type="transmembrane region" description="Helical" evidence="15">
    <location>
        <begin position="65"/>
        <end position="86"/>
    </location>
</feature>
<dbReference type="InterPro" id="IPR022920">
    <property type="entry name" value="Disulphide_bond_form_DsbB"/>
</dbReference>
<feature type="transmembrane region" description="Helical" evidence="15">
    <location>
        <begin position="137"/>
        <end position="157"/>
    </location>
</feature>
<keyword evidence="17" id="KW-1185">Reference proteome</keyword>
<evidence type="ECO:0000313" key="17">
    <source>
        <dbReference type="Proteomes" id="UP000267187"/>
    </source>
</evidence>
<keyword evidence="9 14" id="KW-0560">Oxidoreductase</keyword>
<name>A0A3M0AEJ3_9GAMM</name>
<dbReference type="SUPFAM" id="SSF158442">
    <property type="entry name" value="DsbB-like"/>
    <property type="match status" value="1"/>
</dbReference>
<evidence type="ECO:0000256" key="4">
    <source>
        <dbReference type="ARBA" id="ARBA00022475"/>
    </source>
</evidence>
<protein>
    <recommendedName>
        <fullName evidence="14">Disulfide bond formation protein B</fullName>
    </recommendedName>
    <alternativeName>
        <fullName evidence="14">Disulfide oxidoreductase</fullName>
    </alternativeName>
</protein>
<keyword evidence="8 14" id="KW-1133">Transmembrane helix</keyword>
<evidence type="ECO:0000256" key="9">
    <source>
        <dbReference type="ARBA" id="ARBA00023002"/>
    </source>
</evidence>
<keyword evidence="6 14" id="KW-0812">Transmembrane</keyword>
<feature type="transmembrane region" description="Helical" evidence="15">
    <location>
        <begin position="9"/>
        <end position="28"/>
    </location>
</feature>
<accession>A0A3M0AEJ3</accession>
<feature type="disulfide bond" description="Redox-active" evidence="14">
    <location>
        <begin position="36"/>
        <end position="39"/>
    </location>
</feature>
<dbReference type="PANTHER" id="PTHR36570:SF3">
    <property type="entry name" value="DISULFIDE BOND FORMATION PROTEIN B"/>
    <property type="match status" value="1"/>
</dbReference>
<evidence type="ECO:0000256" key="1">
    <source>
        <dbReference type="ARBA" id="ARBA00004429"/>
    </source>
</evidence>
<dbReference type="GO" id="GO:0009055">
    <property type="term" value="F:electron transfer activity"/>
    <property type="evidence" value="ECO:0007669"/>
    <property type="project" value="UniProtKB-UniRule"/>
</dbReference>
<evidence type="ECO:0000256" key="10">
    <source>
        <dbReference type="ARBA" id="ARBA00023136"/>
    </source>
</evidence>
<dbReference type="Proteomes" id="UP000267187">
    <property type="component" value="Unassembled WGS sequence"/>
</dbReference>
<dbReference type="Pfam" id="PF02600">
    <property type="entry name" value="DsbB"/>
    <property type="match status" value="1"/>
</dbReference>
<feature type="topological domain" description="Cytoplasmic" evidence="14">
    <location>
        <begin position="1"/>
        <end position="8"/>
    </location>
</feature>
<dbReference type="GO" id="GO:0015035">
    <property type="term" value="F:protein-disulfide reductase activity"/>
    <property type="evidence" value="ECO:0007669"/>
    <property type="project" value="UniProtKB-UniRule"/>
</dbReference>
<comment type="caution">
    <text evidence="14">Lacks conserved residue(s) required for the propagation of feature annotation.</text>
</comment>
<comment type="subcellular location">
    <subcellularLocation>
        <location evidence="1">Cell inner membrane</location>
        <topology evidence="1">Multi-pass membrane protein</topology>
    </subcellularLocation>
    <subcellularLocation>
        <location evidence="14">Cell membrane</location>
        <topology evidence="14">Multi-pass membrane protein</topology>
    </subcellularLocation>
</comment>
<dbReference type="HAMAP" id="MF_00286">
    <property type="entry name" value="DsbB"/>
    <property type="match status" value="1"/>
</dbReference>
<feature type="transmembrane region" description="Helical" evidence="15">
    <location>
        <begin position="40"/>
        <end position="58"/>
    </location>
</feature>
<sequence length="161" mass="17335">MILSTRKTFLLMALYTITMMATALLYFQNHLGYEPCVLCVAQRIATISIGVIALIAFVHGGATKVYAGLLVLASGAGAAIAGRHVWIQSLPEDEVPLCGPSFDYIVDAFPLRDALEMILLGDGSCADVHWSLLGLSIPAWTLIAFLGLLGLAIFQLIRRSK</sequence>
<organism evidence="16 17">
    <name type="scientific">Umboniibacter marinipuniceus</name>
    <dbReference type="NCBI Taxonomy" id="569599"/>
    <lineage>
        <taxon>Bacteria</taxon>
        <taxon>Pseudomonadati</taxon>
        <taxon>Pseudomonadota</taxon>
        <taxon>Gammaproteobacteria</taxon>
        <taxon>Cellvibrionales</taxon>
        <taxon>Cellvibrionaceae</taxon>
        <taxon>Umboniibacter</taxon>
    </lineage>
</organism>
<keyword evidence="11 14" id="KW-1015">Disulfide bond</keyword>
<comment type="caution">
    <text evidence="16">The sequence shown here is derived from an EMBL/GenBank/DDBJ whole genome shotgun (WGS) entry which is preliminary data.</text>
</comment>
<dbReference type="GO" id="GO:0005886">
    <property type="term" value="C:plasma membrane"/>
    <property type="evidence" value="ECO:0007669"/>
    <property type="project" value="UniProtKB-SubCell"/>
</dbReference>
<dbReference type="AlphaFoldDB" id="A0A3M0AEJ3"/>
<dbReference type="PANTHER" id="PTHR36570">
    <property type="entry name" value="DISULFIDE BOND FORMATION PROTEIN B"/>
    <property type="match status" value="1"/>
</dbReference>
<feature type="topological domain" description="Cytoplasmic" evidence="14">
    <location>
        <begin position="159"/>
        <end position="161"/>
    </location>
</feature>
<keyword evidence="7 14" id="KW-0249">Electron transport</keyword>
<dbReference type="InterPro" id="IPR003752">
    <property type="entry name" value="DiS_bond_form_DsbB/BdbC"/>
</dbReference>
<keyword evidence="10 14" id="KW-0472">Membrane</keyword>
<dbReference type="Gene3D" id="1.20.1550.10">
    <property type="entry name" value="DsbB-like"/>
    <property type="match status" value="1"/>
</dbReference>